<dbReference type="AlphaFoldDB" id="A0A517P145"/>
<dbReference type="Proteomes" id="UP000319817">
    <property type="component" value="Chromosome"/>
</dbReference>
<organism evidence="2 3">
    <name type="scientific">Stieleria marina</name>
    <dbReference type="NCBI Taxonomy" id="1930275"/>
    <lineage>
        <taxon>Bacteria</taxon>
        <taxon>Pseudomonadati</taxon>
        <taxon>Planctomycetota</taxon>
        <taxon>Planctomycetia</taxon>
        <taxon>Pirellulales</taxon>
        <taxon>Pirellulaceae</taxon>
        <taxon>Stieleria</taxon>
    </lineage>
</organism>
<gene>
    <name evidence="2" type="ORF">K239x_50980</name>
</gene>
<proteinExistence type="predicted"/>
<dbReference type="InterPro" id="IPR021212">
    <property type="entry name" value="DUF2760"/>
</dbReference>
<dbReference type="OrthoDB" id="21395at2"/>
<reference evidence="2 3" key="1">
    <citation type="submission" date="2019-02" db="EMBL/GenBank/DDBJ databases">
        <title>Deep-cultivation of Planctomycetes and their phenomic and genomic characterization uncovers novel biology.</title>
        <authorList>
            <person name="Wiegand S."/>
            <person name="Jogler M."/>
            <person name="Boedeker C."/>
            <person name="Pinto D."/>
            <person name="Vollmers J."/>
            <person name="Rivas-Marin E."/>
            <person name="Kohn T."/>
            <person name="Peeters S.H."/>
            <person name="Heuer A."/>
            <person name="Rast P."/>
            <person name="Oberbeckmann S."/>
            <person name="Bunk B."/>
            <person name="Jeske O."/>
            <person name="Meyerdierks A."/>
            <person name="Storesund J.E."/>
            <person name="Kallscheuer N."/>
            <person name="Luecker S."/>
            <person name="Lage O.M."/>
            <person name="Pohl T."/>
            <person name="Merkel B.J."/>
            <person name="Hornburger P."/>
            <person name="Mueller R.-W."/>
            <person name="Bruemmer F."/>
            <person name="Labrenz M."/>
            <person name="Spormann A.M."/>
            <person name="Op den Camp H."/>
            <person name="Overmann J."/>
            <person name="Amann R."/>
            <person name="Jetten M.S.M."/>
            <person name="Mascher T."/>
            <person name="Medema M.H."/>
            <person name="Devos D.P."/>
            <person name="Kaster A.-K."/>
            <person name="Ovreas L."/>
            <person name="Rohde M."/>
            <person name="Galperin M.Y."/>
            <person name="Jogler C."/>
        </authorList>
    </citation>
    <scope>NUCLEOTIDE SEQUENCE [LARGE SCALE GENOMIC DNA]</scope>
    <source>
        <strain evidence="2 3">K23_9</strain>
    </source>
</reference>
<keyword evidence="3" id="KW-1185">Reference proteome</keyword>
<evidence type="ECO:0000259" key="1">
    <source>
        <dbReference type="Pfam" id="PF10816"/>
    </source>
</evidence>
<evidence type="ECO:0000313" key="3">
    <source>
        <dbReference type="Proteomes" id="UP000319817"/>
    </source>
</evidence>
<feature type="domain" description="DUF2760" evidence="1">
    <location>
        <begin position="61"/>
        <end position="183"/>
    </location>
</feature>
<name>A0A517P145_9BACT</name>
<dbReference type="RefSeq" id="WP_145420878.1">
    <property type="nucleotide sequence ID" value="NZ_CP036526.1"/>
</dbReference>
<accession>A0A517P145</accession>
<dbReference type="EMBL" id="CP036526">
    <property type="protein sequence ID" value="QDT13082.1"/>
    <property type="molecule type" value="Genomic_DNA"/>
</dbReference>
<sequence>MGLGIALKAFSAALFNREASERLRQALDANTPSANLPEPKPPVKAPVVMEQMPAPKTPTRSDAITLLSTLQREARLVDLIQEDLSNFSDAQVGAAARPCLQTCASTLSRLFGLAAVSDAGEGATVDLNDAITNGGSPARYQWIGEGNSTSGKLVHQGWQATQVELPTWTGADTDANVIAPAQLQR</sequence>
<dbReference type="Pfam" id="PF10816">
    <property type="entry name" value="DUF2760"/>
    <property type="match status" value="1"/>
</dbReference>
<evidence type="ECO:0000313" key="2">
    <source>
        <dbReference type="EMBL" id="QDT13082.1"/>
    </source>
</evidence>
<protein>
    <recommendedName>
        <fullName evidence="1">DUF2760 domain-containing protein</fullName>
    </recommendedName>
</protein>